<feature type="region of interest" description="Disordered" evidence="1">
    <location>
        <begin position="220"/>
        <end position="266"/>
    </location>
</feature>
<dbReference type="AlphaFoldDB" id="A0A9W6JWA7"/>
<feature type="compositionally biased region" description="Low complexity" evidence="1">
    <location>
        <begin position="243"/>
        <end position="262"/>
    </location>
</feature>
<evidence type="ECO:0008006" key="4">
    <source>
        <dbReference type="Google" id="ProtNLM"/>
    </source>
</evidence>
<evidence type="ECO:0000256" key="1">
    <source>
        <dbReference type="SAM" id="MobiDB-lite"/>
    </source>
</evidence>
<protein>
    <recommendedName>
        <fullName evidence="4">SHOCT domain-containing protein</fullName>
    </recommendedName>
</protein>
<accession>A0A9W6JWA7</accession>
<reference evidence="2" key="1">
    <citation type="journal article" date="2014" name="Int. J. Syst. Evol. Microbiol.">
        <title>Complete genome sequence of Corynebacterium casei LMG S-19264T (=DSM 44701T), isolated from a smear-ripened cheese.</title>
        <authorList>
            <consortium name="US DOE Joint Genome Institute (JGI-PGF)"/>
            <person name="Walter F."/>
            <person name="Albersmeier A."/>
            <person name="Kalinowski J."/>
            <person name="Ruckert C."/>
        </authorList>
    </citation>
    <scope>NUCLEOTIDE SEQUENCE</scope>
    <source>
        <strain evidence="2">VKM B-2789</strain>
    </source>
</reference>
<proteinExistence type="predicted"/>
<organism evidence="2 3">
    <name type="scientific">Ancylobacter defluvii</name>
    <dbReference type="NCBI Taxonomy" id="1282440"/>
    <lineage>
        <taxon>Bacteria</taxon>
        <taxon>Pseudomonadati</taxon>
        <taxon>Pseudomonadota</taxon>
        <taxon>Alphaproteobacteria</taxon>
        <taxon>Hyphomicrobiales</taxon>
        <taxon>Xanthobacteraceae</taxon>
        <taxon>Ancylobacter</taxon>
    </lineage>
</organism>
<dbReference type="Proteomes" id="UP001143330">
    <property type="component" value="Unassembled WGS sequence"/>
</dbReference>
<reference evidence="2" key="2">
    <citation type="submission" date="2023-01" db="EMBL/GenBank/DDBJ databases">
        <authorList>
            <person name="Sun Q."/>
            <person name="Evtushenko L."/>
        </authorList>
    </citation>
    <scope>NUCLEOTIDE SEQUENCE</scope>
    <source>
        <strain evidence="2">VKM B-2789</strain>
    </source>
</reference>
<dbReference type="RefSeq" id="WP_213358748.1">
    <property type="nucleotide sequence ID" value="NZ_BSFM01000012.1"/>
</dbReference>
<keyword evidence="3" id="KW-1185">Reference proteome</keyword>
<name>A0A9W6JWA7_9HYPH</name>
<evidence type="ECO:0000313" key="3">
    <source>
        <dbReference type="Proteomes" id="UP001143330"/>
    </source>
</evidence>
<evidence type="ECO:0000313" key="2">
    <source>
        <dbReference type="EMBL" id="GLK84427.1"/>
    </source>
</evidence>
<gene>
    <name evidence="2" type="ORF">GCM10017653_24970</name>
</gene>
<sequence>MTDASSTEQQLNQIADANGVSTDAARTLFNAICAGGGRMAQFSHPELGGMGQWSFGGMLMIGDMFNNGLKAKVDRLCHELSDLAARQPPPVVGGGGGPGGGYRWWPEGLGNPSTTGAQNDMRYAFFPSDRRLVISQHGVLTVYDTDQHMISGVSQQQGGSYNLSFSSQFGQVDLASLRRVPATVDATEWMPAPTDVPAPEAAGVAAPEITAIAVSDMAGASVAPESTDTAPPAASMPTSETRSAPATSEAAVAAPSRPASPAGHDDIFDKLERLGELRKRDILTEAEFLAKKTELLARL</sequence>
<dbReference type="EMBL" id="BSFM01000012">
    <property type="protein sequence ID" value="GLK84427.1"/>
    <property type="molecule type" value="Genomic_DNA"/>
</dbReference>
<comment type="caution">
    <text evidence="2">The sequence shown here is derived from an EMBL/GenBank/DDBJ whole genome shotgun (WGS) entry which is preliminary data.</text>
</comment>